<feature type="domain" description="STAS" evidence="6">
    <location>
        <begin position="558"/>
        <end position="663"/>
    </location>
</feature>
<name>A0A6J1JTF1_CUCMA</name>
<dbReference type="InterPro" id="IPR018045">
    <property type="entry name" value="S04_transporter_CS"/>
</dbReference>
<dbReference type="InterPro" id="IPR002645">
    <property type="entry name" value="STAS_dom"/>
</dbReference>
<protein>
    <submittedName>
        <fullName evidence="8">Low affinity sulfate transporter 3-like</fullName>
    </submittedName>
</protein>
<dbReference type="NCBIfam" id="TIGR00815">
    <property type="entry name" value="sulP"/>
    <property type="match status" value="1"/>
</dbReference>
<feature type="transmembrane region" description="Helical" evidence="5">
    <location>
        <begin position="216"/>
        <end position="235"/>
    </location>
</feature>
<keyword evidence="7" id="KW-1185">Reference proteome</keyword>
<feature type="transmembrane region" description="Helical" evidence="5">
    <location>
        <begin position="390"/>
        <end position="408"/>
    </location>
</feature>
<evidence type="ECO:0000313" key="8">
    <source>
        <dbReference type="RefSeq" id="XP_022990949.1"/>
    </source>
</evidence>
<dbReference type="Gene3D" id="3.30.750.24">
    <property type="entry name" value="STAS domain"/>
    <property type="match status" value="1"/>
</dbReference>
<evidence type="ECO:0000256" key="4">
    <source>
        <dbReference type="ARBA" id="ARBA00023136"/>
    </source>
</evidence>
<sequence length="679" mass="74008">MGSLPSDTLAVEMTDTHVLAGAGDRAETTEWLLNSPNPPSFWEELAAAVRESVIPRSCTKTHLAKKKMKTTSSSDEKQSIFKATLTLLQSMFPILKLGRNYKASNFKSDIMAGLTLASLSIPQSIGYANLAKLDPQFGLYTSAVPPLIYALMGSSREIAIGPVAVVSLLLSSMLQEIRDPVADPVGYRSLVFTVTLFAGIFQAGFGLLRLGFLVDFLSHAAIVGFMAGAAILIGLQQLKGLLAISNFTTKTDVVSVLESVVRSAHQPWYPLNIVLGCSFLIFLLVARFIGRRKRKLFWVSAIAPLISVILSTLIVFVSRADRHGVKIVKDVKEGLNPISVHQLQFNSSTVGLAAKSGLIAAIIALTEAMAVGRSFASIKGYNIDGNREMIAMGFMNIIGSLTSCYVATGSFSRTAVNFSAGCESVLSNIVMAITVMLALQFFTRLLYFTPMAILASIILSALPGLIDINEALRIWKLDKLDFLACLGAFLGVLFHSVEFGLLLAVGISFAKILLISIRPAIEEVRRLGRSDMFGNMKQFPMAMKTQGISIVRINCSLLCFANASFIKDRIMRLVEEDDEDDDIEETTKDQPKQVVVDMCNVMNIDTSGIIVLEELHKRLLLNGIQVTIASPKWEVIHKLKRTNFVERIEGRVFLSVGEAVDSCLQNASKLPSPTKVLVT</sequence>
<dbReference type="PANTHER" id="PTHR11814">
    <property type="entry name" value="SULFATE TRANSPORTER"/>
    <property type="match status" value="1"/>
</dbReference>
<dbReference type="GeneID" id="111487686"/>
<reference evidence="8" key="1">
    <citation type="submission" date="2025-08" db="UniProtKB">
        <authorList>
            <consortium name="RefSeq"/>
        </authorList>
    </citation>
    <scope>IDENTIFICATION</scope>
    <source>
        <tissue evidence="8">Young leaves</tissue>
    </source>
</reference>
<gene>
    <name evidence="8" type="primary">LOC111487686</name>
</gene>
<proteinExistence type="predicted"/>
<organism evidence="7 8">
    <name type="scientific">Cucurbita maxima</name>
    <name type="common">Pumpkin</name>
    <name type="synonym">Winter squash</name>
    <dbReference type="NCBI Taxonomy" id="3661"/>
    <lineage>
        <taxon>Eukaryota</taxon>
        <taxon>Viridiplantae</taxon>
        <taxon>Streptophyta</taxon>
        <taxon>Embryophyta</taxon>
        <taxon>Tracheophyta</taxon>
        <taxon>Spermatophyta</taxon>
        <taxon>Magnoliopsida</taxon>
        <taxon>eudicotyledons</taxon>
        <taxon>Gunneridae</taxon>
        <taxon>Pentapetalae</taxon>
        <taxon>rosids</taxon>
        <taxon>fabids</taxon>
        <taxon>Cucurbitales</taxon>
        <taxon>Cucurbitaceae</taxon>
        <taxon>Cucurbiteae</taxon>
        <taxon>Cucurbita</taxon>
    </lineage>
</organism>
<comment type="subcellular location">
    <subcellularLocation>
        <location evidence="1">Membrane</location>
        <topology evidence="1">Multi-pass membrane protein</topology>
    </subcellularLocation>
</comment>
<dbReference type="Pfam" id="PF00916">
    <property type="entry name" value="Sulfate_transp"/>
    <property type="match status" value="1"/>
</dbReference>
<feature type="transmembrane region" description="Helical" evidence="5">
    <location>
        <begin position="445"/>
        <end position="468"/>
    </location>
</feature>
<evidence type="ECO:0000256" key="2">
    <source>
        <dbReference type="ARBA" id="ARBA00022692"/>
    </source>
</evidence>
<feature type="transmembrane region" description="Helical" evidence="5">
    <location>
        <begin position="480"/>
        <end position="497"/>
    </location>
</feature>
<dbReference type="InterPro" id="IPR001902">
    <property type="entry name" value="SLC26A/SulP_fam"/>
</dbReference>
<dbReference type="Pfam" id="PF01740">
    <property type="entry name" value="STAS"/>
    <property type="match status" value="1"/>
</dbReference>
<dbReference type="AlphaFoldDB" id="A0A6J1JTF1"/>
<dbReference type="KEGG" id="cmax:111487686"/>
<feature type="transmembrane region" description="Helical" evidence="5">
    <location>
        <begin position="190"/>
        <end position="210"/>
    </location>
</feature>
<keyword evidence="2 5" id="KW-0812">Transmembrane</keyword>
<dbReference type="Proteomes" id="UP000504608">
    <property type="component" value="Unplaced"/>
</dbReference>
<evidence type="ECO:0000256" key="3">
    <source>
        <dbReference type="ARBA" id="ARBA00022989"/>
    </source>
</evidence>
<dbReference type="RefSeq" id="XP_022990949.1">
    <property type="nucleotide sequence ID" value="XM_023135181.1"/>
</dbReference>
<dbReference type="PROSITE" id="PS01130">
    <property type="entry name" value="SLC26A"/>
    <property type="match status" value="1"/>
</dbReference>
<keyword evidence="4 5" id="KW-0472">Membrane</keyword>
<dbReference type="PROSITE" id="PS50801">
    <property type="entry name" value="STAS"/>
    <property type="match status" value="1"/>
</dbReference>
<dbReference type="InterPro" id="IPR036513">
    <property type="entry name" value="STAS_dom_sf"/>
</dbReference>
<dbReference type="OrthoDB" id="288203at2759"/>
<keyword evidence="3 5" id="KW-1133">Transmembrane helix</keyword>
<evidence type="ECO:0000256" key="1">
    <source>
        <dbReference type="ARBA" id="ARBA00004141"/>
    </source>
</evidence>
<dbReference type="SUPFAM" id="SSF52091">
    <property type="entry name" value="SpoIIaa-like"/>
    <property type="match status" value="1"/>
</dbReference>
<evidence type="ECO:0000259" key="6">
    <source>
        <dbReference type="PROSITE" id="PS50801"/>
    </source>
</evidence>
<evidence type="ECO:0000256" key="5">
    <source>
        <dbReference type="SAM" id="Phobius"/>
    </source>
</evidence>
<feature type="transmembrane region" description="Helical" evidence="5">
    <location>
        <begin position="269"/>
        <end position="290"/>
    </location>
</feature>
<dbReference type="CDD" id="cd07042">
    <property type="entry name" value="STAS_SulP_like_sulfate_transporter"/>
    <property type="match status" value="1"/>
</dbReference>
<dbReference type="GO" id="GO:0008271">
    <property type="term" value="F:secondary active sulfate transmembrane transporter activity"/>
    <property type="evidence" value="ECO:0007669"/>
    <property type="project" value="InterPro"/>
</dbReference>
<feature type="transmembrane region" description="Helical" evidence="5">
    <location>
        <begin position="296"/>
        <end position="317"/>
    </location>
</feature>
<accession>A0A6J1JTF1</accession>
<feature type="transmembrane region" description="Helical" evidence="5">
    <location>
        <begin position="420"/>
        <end position="439"/>
    </location>
</feature>
<dbReference type="GO" id="GO:0016020">
    <property type="term" value="C:membrane"/>
    <property type="evidence" value="ECO:0007669"/>
    <property type="project" value="UniProtKB-SubCell"/>
</dbReference>
<dbReference type="InterPro" id="IPR011547">
    <property type="entry name" value="SLC26A/SulP_dom"/>
</dbReference>
<evidence type="ECO:0000313" key="7">
    <source>
        <dbReference type="Proteomes" id="UP000504608"/>
    </source>
</evidence>